<dbReference type="InterPro" id="IPR002901">
    <property type="entry name" value="MGlyc_endo_b_GlcNAc-like_dom"/>
</dbReference>
<evidence type="ECO:0000256" key="1">
    <source>
        <dbReference type="ARBA" id="ARBA00022801"/>
    </source>
</evidence>
<gene>
    <name evidence="4" type="ORF">AKJ09_01390</name>
</gene>
<feature type="domain" description="Mannosyl-glycoprotein endo-beta-N-acetylglucosamidase-like" evidence="3">
    <location>
        <begin position="58"/>
        <end position="173"/>
    </location>
</feature>
<protein>
    <recommendedName>
        <fullName evidence="3">Mannosyl-glycoprotein endo-beta-N-acetylglucosamidase-like domain-containing protein</fullName>
    </recommendedName>
</protein>
<feature type="region of interest" description="Disordered" evidence="2">
    <location>
        <begin position="1"/>
        <end position="30"/>
    </location>
</feature>
<keyword evidence="1" id="KW-0378">Hydrolase</keyword>
<dbReference type="Gene3D" id="1.10.530.10">
    <property type="match status" value="1"/>
</dbReference>
<evidence type="ECO:0000313" key="4">
    <source>
        <dbReference type="EMBL" id="AKU94726.1"/>
    </source>
</evidence>
<organism evidence="4 5">
    <name type="scientific">Labilithrix luteola</name>
    <dbReference type="NCBI Taxonomy" id="1391654"/>
    <lineage>
        <taxon>Bacteria</taxon>
        <taxon>Pseudomonadati</taxon>
        <taxon>Myxococcota</taxon>
        <taxon>Polyangia</taxon>
        <taxon>Polyangiales</taxon>
        <taxon>Labilitrichaceae</taxon>
        <taxon>Labilithrix</taxon>
    </lineage>
</organism>
<dbReference type="STRING" id="1391654.AKJ09_01390"/>
<dbReference type="PANTHER" id="PTHR33308:SF9">
    <property type="entry name" value="PEPTIDOGLYCAN HYDROLASE FLGJ"/>
    <property type="match status" value="1"/>
</dbReference>
<sequence>MKIAPVSSTVHAADTAPTSRSREVAATRTPVTRTQIRSAIEQALTKVEGHRPSENLVDVLTAQASLETASGDRMYNYNFGGIKGHGPSGATAMLKTHEVVGGKEIAIRDGFRAYGSLAEGALDYVRTMKDRFGGAFSPAERGDVAGFAGALKKAGYYTASQADYTRGLRSLIDGSDASSSKTHVATAGRTMNFPMTSETLAGVQGALDLDRFSTAIGPSFATRRHREADTEEDDS</sequence>
<dbReference type="KEGG" id="llu:AKJ09_01390"/>
<dbReference type="EMBL" id="CP012333">
    <property type="protein sequence ID" value="AKU94726.1"/>
    <property type="molecule type" value="Genomic_DNA"/>
</dbReference>
<dbReference type="AlphaFoldDB" id="A0A0K1PMW3"/>
<keyword evidence="5" id="KW-1185">Reference proteome</keyword>
<dbReference type="Proteomes" id="UP000064967">
    <property type="component" value="Chromosome"/>
</dbReference>
<evidence type="ECO:0000256" key="2">
    <source>
        <dbReference type="SAM" id="MobiDB-lite"/>
    </source>
</evidence>
<dbReference type="RefSeq" id="WP_146646281.1">
    <property type="nucleotide sequence ID" value="NZ_CP012333.1"/>
</dbReference>
<feature type="compositionally biased region" description="Polar residues" evidence="2">
    <location>
        <begin position="1"/>
        <end position="10"/>
    </location>
</feature>
<proteinExistence type="predicted"/>
<dbReference type="Pfam" id="PF01832">
    <property type="entry name" value="Glucosaminidase"/>
    <property type="match status" value="1"/>
</dbReference>
<evidence type="ECO:0000259" key="3">
    <source>
        <dbReference type="Pfam" id="PF01832"/>
    </source>
</evidence>
<accession>A0A0K1PMW3</accession>
<dbReference type="InterPro" id="IPR051056">
    <property type="entry name" value="Glycosyl_Hydrolase_73"/>
</dbReference>
<evidence type="ECO:0000313" key="5">
    <source>
        <dbReference type="Proteomes" id="UP000064967"/>
    </source>
</evidence>
<dbReference type="PANTHER" id="PTHR33308">
    <property type="entry name" value="PEPTIDOGLYCAN HYDROLASE FLGJ"/>
    <property type="match status" value="1"/>
</dbReference>
<reference evidence="4 5" key="1">
    <citation type="submission" date="2015-08" db="EMBL/GenBank/DDBJ databases">
        <authorList>
            <person name="Babu N.S."/>
            <person name="Beckwith C.J."/>
            <person name="Beseler K.G."/>
            <person name="Brison A."/>
            <person name="Carone J.V."/>
            <person name="Caskin T.P."/>
            <person name="Diamond M."/>
            <person name="Durham M.E."/>
            <person name="Foxe J.M."/>
            <person name="Go M."/>
            <person name="Henderson B.A."/>
            <person name="Jones I.B."/>
            <person name="McGettigan J.A."/>
            <person name="Micheletti S.J."/>
            <person name="Nasrallah M.E."/>
            <person name="Ortiz D."/>
            <person name="Piller C.R."/>
            <person name="Privatt S.R."/>
            <person name="Schneider S.L."/>
            <person name="Sharp S."/>
            <person name="Smith T.C."/>
            <person name="Stanton J.D."/>
            <person name="Ullery H.E."/>
            <person name="Wilson R.J."/>
            <person name="Serrano M.G."/>
            <person name="Buck G."/>
            <person name="Lee V."/>
            <person name="Wang Y."/>
            <person name="Carvalho R."/>
            <person name="Voegtly L."/>
            <person name="Shi R."/>
            <person name="Duckworth R."/>
            <person name="Johnson A."/>
            <person name="Loviza R."/>
            <person name="Walstead R."/>
            <person name="Shah Z."/>
            <person name="Kiflezghi M."/>
            <person name="Wade K."/>
            <person name="Ball S.L."/>
            <person name="Bradley K.W."/>
            <person name="Asai D.J."/>
            <person name="Bowman C.A."/>
            <person name="Russell D.A."/>
            <person name="Pope W.H."/>
            <person name="Jacobs-Sera D."/>
            <person name="Hendrix R.W."/>
            <person name="Hatfull G.F."/>
        </authorList>
    </citation>
    <scope>NUCLEOTIDE SEQUENCE [LARGE SCALE GENOMIC DNA]</scope>
    <source>
        <strain evidence="4 5">DSM 27648</strain>
    </source>
</reference>
<dbReference type="GO" id="GO:0071973">
    <property type="term" value="P:bacterial-type flagellum-dependent cell motility"/>
    <property type="evidence" value="ECO:0007669"/>
    <property type="project" value="TreeGrafter"/>
</dbReference>
<name>A0A0K1PMW3_9BACT</name>
<dbReference type="OrthoDB" id="289937at2"/>
<dbReference type="GO" id="GO:0004040">
    <property type="term" value="F:amidase activity"/>
    <property type="evidence" value="ECO:0007669"/>
    <property type="project" value="InterPro"/>
</dbReference>